<protein>
    <submittedName>
        <fullName evidence="1">Sporulation protein</fullName>
    </submittedName>
</protein>
<organism evidence="1 2">
    <name type="scientific">Nocardia speluncae</name>
    <dbReference type="NCBI Taxonomy" id="419477"/>
    <lineage>
        <taxon>Bacteria</taxon>
        <taxon>Bacillati</taxon>
        <taxon>Actinomycetota</taxon>
        <taxon>Actinomycetes</taxon>
        <taxon>Mycobacteriales</taxon>
        <taxon>Nocardiaceae</taxon>
        <taxon>Nocardia</taxon>
    </lineage>
</organism>
<dbReference type="InterPro" id="IPR009776">
    <property type="entry name" value="Spore_0_M"/>
</dbReference>
<dbReference type="EMBL" id="JAAXOO010000007">
    <property type="protein sequence ID" value="NKY36674.1"/>
    <property type="molecule type" value="Genomic_DNA"/>
</dbReference>
<dbReference type="PANTHER" id="PTHR40053:SF1">
    <property type="entry name" value="SPORULATION-CONTROL PROTEIN SPO0M"/>
    <property type="match status" value="1"/>
</dbReference>
<dbReference type="Pfam" id="PF07070">
    <property type="entry name" value="Spo0M"/>
    <property type="match status" value="1"/>
</dbReference>
<dbReference type="Proteomes" id="UP000565715">
    <property type="component" value="Unassembled WGS sequence"/>
</dbReference>
<dbReference type="PANTHER" id="PTHR40053">
    <property type="entry name" value="SPORULATION-CONTROL PROTEIN SPO0M"/>
    <property type="match status" value="1"/>
</dbReference>
<accession>A0A846XSZ3</accession>
<proteinExistence type="predicted"/>
<sequence>MFKTLLGALGTNSTEVETELFTPGVQPGQPIQGVIRMRCRDRPVRINGVAVELITRAEREYDDGEQLLDTAFAQLPVFGPFELLPGQPLEGRFELLTPWETPITFYNGRHLPGTAVAVRTRVDVDGGFDAADTDPIGVGALPPQHVLLAAVESWGFALRHADVEVGRVDRIPHQLPFFQEIEFGPSPRLPGLNQLEVTFLADPHGMYVVLEADKRAMMFAPGRDVQDAIRVDFASFEQVDWVEVIGQRLHLLAR</sequence>
<dbReference type="RefSeq" id="WP_068038978.1">
    <property type="nucleotide sequence ID" value="NZ_JAAXOO010000007.1"/>
</dbReference>
<dbReference type="AlphaFoldDB" id="A0A846XSZ3"/>
<gene>
    <name evidence="1" type="ORF">HGA13_26905</name>
</gene>
<reference evidence="1 2" key="1">
    <citation type="submission" date="2020-04" db="EMBL/GenBank/DDBJ databases">
        <title>MicrobeNet Type strains.</title>
        <authorList>
            <person name="Nicholson A.C."/>
        </authorList>
    </citation>
    <scope>NUCLEOTIDE SEQUENCE [LARGE SCALE GENOMIC DNA]</scope>
    <source>
        <strain evidence="1 2">DSM 45078</strain>
    </source>
</reference>
<keyword evidence="2" id="KW-1185">Reference proteome</keyword>
<evidence type="ECO:0000313" key="1">
    <source>
        <dbReference type="EMBL" id="NKY36674.1"/>
    </source>
</evidence>
<comment type="caution">
    <text evidence="1">The sequence shown here is derived from an EMBL/GenBank/DDBJ whole genome shotgun (WGS) entry which is preliminary data.</text>
</comment>
<name>A0A846XSZ3_9NOCA</name>
<evidence type="ECO:0000313" key="2">
    <source>
        <dbReference type="Proteomes" id="UP000565715"/>
    </source>
</evidence>